<protein>
    <submittedName>
        <fullName evidence="2">Uncharacterized protein</fullName>
    </submittedName>
</protein>
<keyword evidence="1" id="KW-0472">Membrane</keyword>
<keyword evidence="3" id="KW-1185">Reference proteome</keyword>
<keyword evidence="1" id="KW-0812">Transmembrane</keyword>
<evidence type="ECO:0000256" key="1">
    <source>
        <dbReference type="SAM" id="Phobius"/>
    </source>
</evidence>
<accession>A0A212R8E1</accession>
<evidence type="ECO:0000313" key="3">
    <source>
        <dbReference type="Proteomes" id="UP000197065"/>
    </source>
</evidence>
<evidence type="ECO:0000313" key="2">
    <source>
        <dbReference type="EMBL" id="SNB68358.1"/>
    </source>
</evidence>
<gene>
    <name evidence="2" type="ORF">SAMN07250955_106176</name>
</gene>
<proteinExistence type="predicted"/>
<dbReference type="AlphaFoldDB" id="A0A212R8E1"/>
<keyword evidence="1" id="KW-1133">Transmembrane helix</keyword>
<dbReference type="EMBL" id="FYEH01000006">
    <property type="protein sequence ID" value="SNB68358.1"/>
    <property type="molecule type" value="Genomic_DNA"/>
</dbReference>
<name>A0A212R8E1_9PROT</name>
<reference evidence="2 3" key="1">
    <citation type="submission" date="2017-06" db="EMBL/GenBank/DDBJ databases">
        <authorList>
            <person name="Kim H.J."/>
            <person name="Triplett B.A."/>
        </authorList>
    </citation>
    <scope>NUCLEOTIDE SEQUENCE [LARGE SCALE GENOMIC DNA]</scope>
    <source>
        <strain evidence="2 3">B29T1</strain>
    </source>
</reference>
<feature type="transmembrane region" description="Helical" evidence="1">
    <location>
        <begin position="20"/>
        <end position="41"/>
    </location>
</feature>
<sequence>MNDTTTRRLDAGHRPLGDFAFAAGVSLASWLVIVILGVSLFKLI</sequence>
<dbReference type="RefSeq" id="WP_279311740.1">
    <property type="nucleotide sequence ID" value="NZ_FYEH01000006.1"/>
</dbReference>
<organism evidence="2 3">
    <name type="scientific">Arboricoccus pini</name>
    <dbReference type="NCBI Taxonomy" id="1963835"/>
    <lineage>
        <taxon>Bacteria</taxon>
        <taxon>Pseudomonadati</taxon>
        <taxon>Pseudomonadota</taxon>
        <taxon>Alphaproteobacteria</taxon>
        <taxon>Geminicoccales</taxon>
        <taxon>Geminicoccaceae</taxon>
        <taxon>Arboricoccus</taxon>
    </lineage>
</organism>
<dbReference type="Proteomes" id="UP000197065">
    <property type="component" value="Unassembled WGS sequence"/>
</dbReference>